<evidence type="ECO:0000259" key="3">
    <source>
        <dbReference type="Pfam" id="PF13205"/>
    </source>
</evidence>
<reference evidence="4 5" key="1">
    <citation type="submission" date="2019-07" db="EMBL/GenBank/DDBJ databases">
        <title>Genomic Encyclopedia of Type Strains, Phase IV (KMG-IV): sequencing the most valuable type-strain genomes for metagenomic binning, comparative biology and taxonomic classification.</title>
        <authorList>
            <person name="Goeker M."/>
        </authorList>
    </citation>
    <scope>NUCLEOTIDE SEQUENCE [LARGE SCALE GENOMIC DNA]</scope>
    <source>
        <strain evidence="4 5">DSM 18961</strain>
    </source>
</reference>
<dbReference type="AlphaFoldDB" id="A0A5S5DV94"/>
<comment type="caution">
    <text evidence="4">The sequence shown here is derived from an EMBL/GenBank/DDBJ whole genome shotgun (WGS) entry which is preliminary data.</text>
</comment>
<protein>
    <submittedName>
        <fullName evidence="4">Ig-like domain-containing protein</fullName>
    </submittedName>
</protein>
<dbReference type="RefSeq" id="WP_148868477.1">
    <property type="nucleotide sequence ID" value="NZ_VNIA01000001.1"/>
</dbReference>
<evidence type="ECO:0000313" key="4">
    <source>
        <dbReference type="EMBL" id="TYP99771.1"/>
    </source>
</evidence>
<dbReference type="InterPro" id="IPR032812">
    <property type="entry name" value="SbsA_Ig"/>
</dbReference>
<dbReference type="Pfam" id="PF13205">
    <property type="entry name" value="Big_5"/>
    <property type="match status" value="1"/>
</dbReference>
<feature type="domain" description="SbsA Ig-like" evidence="3">
    <location>
        <begin position="32"/>
        <end position="134"/>
    </location>
</feature>
<proteinExistence type="predicted"/>
<evidence type="ECO:0000313" key="5">
    <source>
        <dbReference type="Proteomes" id="UP000323136"/>
    </source>
</evidence>
<sequence>MKFFYKFLALIIVSILALACARKGRPDGGPKDEAAPIMVTAKPPYKTINFKEKDIKIYFDEYIVLKDLTKQLVVSPPLKNPPIITPQGTPSKYINIKILDTLQPNTTYTFNFGNAVQDNNENNKLENFKYIFSTGSYIDSLEIKGSVTDALIGKPNKNISVLLYKLDSTYKDSAFFKQKPNYVTNTTDSVNFHFTNIQKGKYVMMALDEEVSNYMFNPKTDKTGFLIDTILLPKDSIISTPLSIFKEVQPYVFKRGKEATKGKIQFGFEGKSTDMKVNLLSNTPENFKSFSQFEKNKDTLNFWFTPIEADSLNFTITNKEFIDSITVRLRKNKVDSLSVSSTVSGTLHLTDTLFLTTNNPITTIDETKFSLINNDTVDVAYKLKKQEINKLAILFEKIPKTSYNLTVLPKAITDVYETTNDSLNYKFNTKDSEDYGSISLNIQKETESPVIIELLVKDKVVKTLYLESSKKIEFSLLEPKEYTIRAIVDDNKNRIWDTGNFLQKIQPERIIYFPEKIPLRANWSFDKITFTIK</sequence>
<gene>
    <name evidence="4" type="ORF">C7447_101375</name>
</gene>
<accession>A0A5S5DV94</accession>
<feature type="signal peptide" evidence="2">
    <location>
        <begin position="1"/>
        <end position="19"/>
    </location>
</feature>
<dbReference type="OrthoDB" id="9809989at2"/>
<dbReference type="Proteomes" id="UP000323136">
    <property type="component" value="Unassembled WGS sequence"/>
</dbReference>
<evidence type="ECO:0000256" key="1">
    <source>
        <dbReference type="ARBA" id="ARBA00022729"/>
    </source>
</evidence>
<dbReference type="EMBL" id="VNIA01000001">
    <property type="protein sequence ID" value="TYP99771.1"/>
    <property type="molecule type" value="Genomic_DNA"/>
</dbReference>
<dbReference type="PROSITE" id="PS51257">
    <property type="entry name" value="PROKAR_LIPOPROTEIN"/>
    <property type="match status" value="1"/>
</dbReference>
<keyword evidence="1 2" id="KW-0732">Signal</keyword>
<keyword evidence="5" id="KW-1185">Reference proteome</keyword>
<evidence type="ECO:0000256" key="2">
    <source>
        <dbReference type="SAM" id="SignalP"/>
    </source>
</evidence>
<name>A0A5S5DV94_9FLAO</name>
<feature type="chain" id="PRO_5024434698" evidence="2">
    <location>
        <begin position="20"/>
        <end position="533"/>
    </location>
</feature>
<organism evidence="4 5">
    <name type="scientific">Tenacibaculum adriaticum</name>
    <dbReference type="NCBI Taxonomy" id="413713"/>
    <lineage>
        <taxon>Bacteria</taxon>
        <taxon>Pseudomonadati</taxon>
        <taxon>Bacteroidota</taxon>
        <taxon>Flavobacteriia</taxon>
        <taxon>Flavobacteriales</taxon>
        <taxon>Flavobacteriaceae</taxon>
        <taxon>Tenacibaculum</taxon>
    </lineage>
</organism>